<dbReference type="Gene3D" id="3.40.390.10">
    <property type="entry name" value="Collagenase (Catalytic Domain)"/>
    <property type="match status" value="1"/>
</dbReference>
<reference evidence="3" key="1">
    <citation type="journal article" date="2019" name="Int. J. Syst. Evol. Microbiol.">
        <title>The Global Catalogue of Microorganisms (GCM) 10K type strain sequencing project: providing services to taxonomists for standard genome sequencing and annotation.</title>
        <authorList>
            <consortium name="The Broad Institute Genomics Platform"/>
            <consortium name="The Broad Institute Genome Sequencing Center for Infectious Disease"/>
            <person name="Wu L."/>
            <person name="Ma J."/>
        </authorList>
    </citation>
    <scope>NUCLEOTIDE SEQUENCE [LARGE SCALE GENOMIC DNA]</scope>
    <source>
        <strain evidence="3">JCM 18532</strain>
    </source>
</reference>
<accession>A0ABP8ZLV1</accession>
<comment type="caution">
    <text evidence="2">The sequence shown here is derived from an EMBL/GenBank/DDBJ whole genome shotgun (WGS) entry which is preliminary data.</text>
</comment>
<dbReference type="SUPFAM" id="SSF55486">
    <property type="entry name" value="Metalloproteases ('zincins'), catalytic domain"/>
    <property type="match status" value="1"/>
</dbReference>
<feature type="signal peptide" evidence="1">
    <location>
        <begin position="1"/>
        <end position="31"/>
    </location>
</feature>
<dbReference type="EMBL" id="BAABKN010000040">
    <property type="protein sequence ID" value="GAA4760007.1"/>
    <property type="molecule type" value="Genomic_DNA"/>
</dbReference>
<evidence type="ECO:0000313" key="2">
    <source>
        <dbReference type="EMBL" id="GAA4760007.1"/>
    </source>
</evidence>
<keyword evidence="3" id="KW-1185">Reference proteome</keyword>
<sequence length="195" mass="21238">MGRFTGLGRAGLVSGIAILVLPMLGSSPAHATFGSVAGGPWLANNKSHRVDYFDTLTKTGDMTQWALNNQFPRFGFTWTYVDGSDFDVRIMDGEFGDVAAYGWTDCPASATLGGSHPNRWCYGQVLRINYALSGSWDTTWERRALACHELGHTVGLRNEDASDTSSSCMKTNTTPNNSLANTYSAEDVNQVFANY</sequence>
<evidence type="ECO:0000313" key="3">
    <source>
        <dbReference type="Proteomes" id="UP001499882"/>
    </source>
</evidence>
<feature type="chain" id="PRO_5047324565" description="Matrixin family metalloprotease" evidence="1">
    <location>
        <begin position="32"/>
        <end position="195"/>
    </location>
</feature>
<dbReference type="InterPro" id="IPR024079">
    <property type="entry name" value="MetalloPept_cat_dom_sf"/>
</dbReference>
<evidence type="ECO:0008006" key="4">
    <source>
        <dbReference type="Google" id="ProtNLM"/>
    </source>
</evidence>
<dbReference type="Proteomes" id="UP001499882">
    <property type="component" value="Unassembled WGS sequence"/>
</dbReference>
<gene>
    <name evidence="2" type="ORF">GCM10023350_52740</name>
</gene>
<evidence type="ECO:0000256" key="1">
    <source>
        <dbReference type="SAM" id="SignalP"/>
    </source>
</evidence>
<dbReference type="RefSeq" id="WP_345530137.1">
    <property type="nucleotide sequence ID" value="NZ_BAABKN010000040.1"/>
</dbReference>
<name>A0ABP8ZLV1_9ACTN</name>
<protein>
    <recommendedName>
        <fullName evidence="4">Matrixin family metalloprotease</fullName>
    </recommendedName>
</protein>
<proteinExistence type="predicted"/>
<keyword evidence="1" id="KW-0732">Signal</keyword>
<organism evidence="2 3">
    <name type="scientific">Nocardioides endophyticus</name>
    <dbReference type="NCBI Taxonomy" id="1353775"/>
    <lineage>
        <taxon>Bacteria</taxon>
        <taxon>Bacillati</taxon>
        <taxon>Actinomycetota</taxon>
        <taxon>Actinomycetes</taxon>
        <taxon>Propionibacteriales</taxon>
        <taxon>Nocardioidaceae</taxon>
        <taxon>Nocardioides</taxon>
    </lineage>
</organism>